<evidence type="ECO:0000256" key="10">
    <source>
        <dbReference type="SAM" id="Phobius"/>
    </source>
</evidence>
<evidence type="ECO:0000259" key="11">
    <source>
        <dbReference type="PROSITE" id="PS50262"/>
    </source>
</evidence>
<comment type="similarity">
    <text evidence="8">Belongs to the G-protein coupled receptor 1 family.</text>
</comment>
<feature type="transmembrane region" description="Helical" evidence="10">
    <location>
        <begin position="17"/>
        <end position="38"/>
    </location>
</feature>
<dbReference type="AlphaFoldDB" id="A0A2I4BYN8"/>
<dbReference type="STRING" id="52670.A0A2I4BYN8"/>
<evidence type="ECO:0000313" key="13">
    <source>
        <dbReference type="RefSeq" id="XP_013855581.1"/>
    </source>
</evidence>
<dbReference type="InterPro" id="IPR051893">
    <property type="entry name" value="HCARs"/>
</dbReference>
<comment type="subcellular location">
    <subcellularLocation>
        <location evidence="1">Membrane</location>
        <topology evidence="1">Multi-pass membrane protein</topology>
    </subcellularLocation>
</comment>
<evidence type="ECO:0000313" key="14">
    <source>
        <dbReference type="RefSeq" id="XP_013872824.1"/>
    </source>
</evidence>
<evidence type="ECO:0000256" key="7">
    <source>
        <dbReference type="ARBA" id="ARBA00023224"/>
    </source>
</evidence>
<keyword evidence="3 10" id="KW-1133">Transmembrane helix</keyword>
<dbReference type="PANTHER" id="PTHR46048:SF6">
    <property type="entry name" value="HYDROXYCARBOXYLIC ACID RECEPTOR 2"/>
    <property type="match status" value="1"/>
</dbReference>
<gene>
    <name evidence="14" type="primary">LOC106523811</name>
    <name evidence="13" type="synonym">LOC106511370</name>
</gene>
<feature type="transmembrane region" description="Helical" evidence="10">
    <location>
        <begin position="79"/>
        <end position="107"/>
    </location>
</feature>
<feature type="transmembrane region" description="Helical" evidence="10">
    <location>
        <begin position="50"/>
        <end position="73"/>
    </location>
</feature>
<dbReference type="GeneID" id="106523811"/>
<proteinExistence type="inferred from homology"/>
<dbReference type="OrthoDB" id="10055255at2759"/>
<feature type="region of interest" description="Disordered" evidence="9">
    <location>
        <begin position="298"/>
        <end position="317"/>
    </location>
</feature>
<name>A0A2I4BYN8_AUSLI</name>
<dbReference type="KEGG" id="alim:106511370"/>
<dbReference type="GO" id="GO:0005886">
    <property type="term" value="C:plasma membrane"/>
    <property type="evidence" value="ECO:0007669"/>
    <property type="project" value="TreeGrafter"/>
</dbReference>
<feature type="transmembrane region" description="Helical" evidence="10">
    <location>
        <begin position="214"/>
        <end position="240"/>
    </location>
</feature>
<evidence type="ECO:0000256" key="9">
    <source>
        <dbReference type="SAM" id="MobiDB-lite"/>
    </source>
</evidence>
<organism evidence="12 14">
    <name type="scientific">Austrofundulus limnaeus</name>
    <name type="common">Annual killifish</name>
    <dbReference type="NCBI Taxonomy" id="52670"/>
    <lineage>
        <taxon>Eukaryota</taxon>
        <taxon>Metazoa</taxon>
        <taxon>Chordata</taxon>
        <taxon>Craniata</taxon>
        <taxon>Vertebrata</taxon>
        <taxon>Euteleostomi</taxon>
        <taxon>Actinopterygii</taxon>
        <taxon>Neopterygii</taxon>
        <taxon>Teleostei</taxon>
        <taxon>Neoteleostei</taxon>
        <taxon>Acanthomorphata</taxon>
        <taxon>Ovalentaria</taxon>
        <taxon>Atherinomorphae</taxon>
        <taxon>Cyprinodontiformes</taxon>
        <taxon>Rivulidae</taxon>
        <taxon>Austrofundulus</taxon>
    </lineage>
</organism>
<keyword evidence="5 10" id="KW-0472">Membrane</keyword>
<feature type="compositionally biased region" description="Basic and acidic residues" evidence="9">
    <location>
        <begin position="301"/>
        <end position="310"/>
    </location>
</feature>
<accession>A0A2I4BYN8</accession>
<evidence type="ECO:0000256" key="4">
    <source>
        <dbReference type="ARBA" id="ARBA00023040"/>
    </source>
</evidence>
<dbReference type="PANTHER" id="PTHR46048">
    <property type="entry name" value="HYDROXYCARBOXYLIC ACID RECEPTOR 2"/>
    <property type="match status" value="1"/>
</dbReference>
<protein>
    <submittedName>
        <fullName evidence="13 14">Hydroxycarboxylic acid receptor 2-like</fullName>
    </submittedName>
</protein>
<dbReference type="PRINTS" id="PR00237">
    <property type="entry name" value="GPCRRHODOPSN"/>
</dbReference>
<keyword evidence="2 8" id="KW-0812">Transmembrane</keyword>
<dbReference type="Pfam" id="PF00001">
    <property type="entry name" value="7tm_1"/>
    <property type="match status" value="1"/>
</dbReference>
<keyword evidence="7 8" id="KW-0807">Transducer</keyword>
<feature type="transmembrane region" description="Helical" evidence="10">
    <location>
        <begin position="172"/>
        <end position="193"/>
    </location>
</feature>
<keyword evidence="4 8" id="KW-0297">G-protein coupled receptor</keyword>
<feature type="transmembrane region" description="Helical" evidence="10">
    <location>
        <begin position="256"/>
        <end position="279"/>
    </location>
</feature>
<dbReference type="RefSeq" id="XP_013872824.1">
    <property type="nucleotide sequence ID" value="XM_014017370.1"/>
</dbReference>
<dbReference type="SUPFAM" id="SSF81321">
    <property type="entry name" value="Family A G protein-coupled receptor-like"/>
    <property type="match status" value="1"/>
</dbReference>
<dbReference type="GO" id="GO:0004930">
    <property type="term" value="F:G protein-coupled receptor activity"/>
    <property type="evidence" value="ECO:0007669"/>
    <property type="project" value="UniProtKB-KW"/>
</dbReference>
<evidence type="ECO:0000313" key="12">
    <source>
        <dbReference type="Proteomes" id="UP000192220"/>
    </source>
</evidence>
<dbReference type="PROSITE" id="PS50262">
    <property type="entry name" value="G_PROTEIN_RECEP_F1_2"/>
    <property type="match status" value="1"/>
</dbReference>
<keyword evidence="12" id="KW-1185">Reference proteome</keyword>
<sequence length="317" mass="36397">MLCNFSSPVLVRALPPVLMMEFLLGLFGNGLALFIFCFHLRPWKSSTVLLFNLAVTDFMLTLGLPLRAIYYLLGIRWTFSGGLCKLCLFMLAMNRSGSTFFLMAIAVDRYMRVVHPHHPVNSLSVTKATLGALGLWLVTISMTVHVFTLQHVNTTYCESFMVDTESRGNLSWHKFTFLFSFYMPLLVILYCTFHITGHLRKRQLAQQAKFKKALYFIIVVVVLFIVCFLPSNITLLFVWFKMLSFKDCASMEHITVVFYVTISLTYLNSVLDPLVYYFSSPAFKNICRKALHLPQEETVESTERKTRETPTHSISQL</sequence>
<dbReference type="InterPro" id="IPR000276">
    <property type="entry name" value="GPCR_Rhodpsn"/>
</dbReference>
<dbReference type="GeneID" id="106511370"/>
<evidence type="ECO:0000256" key="8">
    <source>
        <dbReference type="RuleBase" id="RU000688"/>
    </source>
</evidence>
<evidence type="ECO:0000256" key="1">
    <source>
        <dbReference type="ARBA" id="ARBA00004141"/>
    </source>
</evidence>
<dbReference type="Proteomes" id="UP000192220">
    <property type="component" value="Unplaced"/>
</dbReference>
<dbReference type="InterPro" id="IPR017452">
    <property type="entry name" value="GPCR_Rhodpsn_7TM"/>
</dbReference>
<evidence type="ECO:0000256" key="5">
    <source>
        <dbReference type="ARBA" id="ARBA00023136"/>
    </source>
</evidence>
<keyword evidence="6 8" id="KW-0675">Receptor</keyword>
<dbReference type="PRINTS" id="PR01157">
    <property type="entry name" value="P2YPURNOCPTR"/>
</dbReference>
<feature type="domain" description="G-protein coupled receptors family 1 profile" evidence="11">
    <location>
        <begin position="28"/>
        <end position="276"/>
    </location>
</feature>
<dbReference type="KEGG" id="alim:106523811"/>
<dbReference type="RefSeq" id="XP_013855581.1">
    <property type="nucleotide sequence ID" value="XM_014000127.1"/>
</dbReference>
<dbReference type="PROSITE" id="PS00237">
    <property type="entry name" value="G_PROTEIN_RECEP_F1_1"/>
    <property type="match status" value="1"/>
</dbReference>
<feature type="transmembrane region" description="Helical" evidence="10">
    <location>
        <begin position="128"/>
        <end position="152"/>
    </location>
</feature>
<evidence type="ECO:0000256" key="2">
    <source>
        <dbReference type="ARBA" id="ARBA00022692"/>
    </source>
</evidence>
<evidence type="ECO:0000256" key="3">
    <source>
        <dbReference type="ARBA" id="ARBA00022989"/>
    </source>
</evidence>
<dbReference type="Gene3D" id="1.20.1070.10">
    <property type="entry name" value="Rhodopsin 7-helix transmembrane proteins"/>
    <property type="match status" value="1"/>
</dbReference>
<evidence type="ECO:0000256" key="6">
    <source>
        <dbReference type="ARBA" id="ARBA00023170"/>
    </source>
</evidence>
<reference evidence="13 14" key="1">
    <citation type="submission" date="2025-04" db="UniProtKB">
        <authorList>
            <consortium name="RefSeq"/>
        </authorList>
    </citation>
    <scope>IDENTIFICATION</scope>
    <source>
        <strain evidence="13 14">Quisiro</strain>
        <tissue evidence="13 14">Liver</tissue>
    </source>
</reference>